<name>A0A2W0H4S3_9BACI</name>
<gene>
    <name evidence="1" type="ORF">CR205_16755</name>
</gene>
<dbReference type="AlphaFoldDB" id="A0A2W0H4S3"/>
<evidence type="ECO:0000313" key="1">
    <source>
        <dbReference type="EMBL" id="PYZ96021.1"/>
    </source>
</evidence>
<dbReference type="Proteomes" id="UP000248066">
    <property type="component" value="Unassembled WGS sequence"/>
</dbReference>
<proteinExistence type="predicted"/>
<dbReference type="EMBL" id="PDOF01000003">
    <property type="protein sequence ID" value="PYZ96021.1"/>
    <property type="molecule type" value="Genomic_DNA"/>
</dbReference>
<protein>
    <submittedName>
        <fullName evidence="1">Uncharacterized protein</fullName>
    </submittedName>
</protein>
<accession>A0A2W0H4S3</accession>
<comment type="caution">
    <text evidence="1">The sequence shown here is derived from an EMBL/GenBank/DDBJ whole genome shotgun (WGS) entry which is preliminary data.</text>
</comment>
<organism evidence="1 2">
    <name type="scientific">Alteribacter lacisalsi</name>
    <dbReference type="NCBI Taxonomy" id="2045244"/>
    <lineage>
        <taxon>Bacteria</taxon>
        <taxon>Bacillati</taxon>
        <taxon>Bacillota</taxon>
        <taxon>Bacilli</taxon>
        <taxon>Bacillales</taxon>
        <taxon>Bacillaceae</taxon>
        <taxon>Alteribacter</taxon>
    </lineage>
</organism>
<keyword evidence="2" id="KW-1185">Reference proteome</keyword>
<evidence type="ECO:0000313" key="2">
    <source>
        <dbReference type="Proteomes" id="UP000248066"/>
    </source>
</evidence>
<sequence length="61" mass="7235">MPLAYKFIDGEMIKFKTASTSRAAHLEPDNEQIRKIVEQKCYKKSQDPFLKEIYNKIPFKK</sequence>
<reference evidence="1 2" key="1">
    <citation type="submission" date="2017-10" db="EMBL/GenBank/DDBJ databases">
        <title>Bacillus sp. nov., a halophilic bacterium isolated from a Yangshapao Lake.</title>
        <authorList>
            <person name="Wang H."/>
        </authorList>
    </citation>
    <scope>NUCLEOTIDE SEQUENCE [LARGE SCALE GENOMIC DNA]</scope>
    <source>
        <strain evidence="1 2">YSP-3</strain>
    </source>
</reference>